<dbReference type="CDD" id="cd06261">
    <property type="entry name" value="TM_PBP2"/>
    <property type="match status" value="1"/>
</dbReference>
<feature type="domain" description="ABC transmembrane type-1" evidence="8">
    <location>
        <begin position="72"/>
        <end position="264"/>
    </location>
</feature>
<feature type="transmembrane region" description="Helical" evidence="7">
    <location>
        <begin position="71"/>
        <end position="95"/>
    </location>
</feature>
<dbReference type="PANTHER" id="PTHR43744">
    <property type="entry name" value="ABC TRANSPORTER PERMEASE PROTEIN MG189-RELATED-RELATED"/>
    <property type="match status" value="1"/>
</dbReference>
<keyword evidence="5 7" id="KW-1133">Transmembrane helix</keyword>
<proteinExistence type="inferred from homology"/>
<comment type="similarity">
    <text evidence="7">Belongs to the binding-protein-dependent transport system permease family.</text>
</comment>
<evidence type="ECO:0000313" key="10">
    <source>
        <dbReference type="Proteomes" id="UP001597083"/>
    </source>
</evidence>
<evidence type="ECO:0000256" key="6">
    <source>
        <dbReference type="ARBA" id="ARBA00023136"/>
    </source>
</evidence>
<dbReference type="PANTHER" id="PTHR43744:SF12">
    <property type="entry name" value="ABC TRANSPORTER PERMEASE PROTEIN MG189-RELATED"/>
    <property type="match status" value="1"/>
</dbReference>
<reference evidence="10" key="1">
    <citation type="journal article" date="2019" name="Int. J. Syst. Evol. Microbiol.">
        <title>The Global Catalogue of Microorganisms (GCM) 10K type strain sequencing project: providing services to taxonomists for standard genome sequencing and annotation.</title>
        <authorList>
            <consortium name="The Broad Institute Genomics Platform"/>
            <consortium name="The Broad Institute Genome Sequencing Center for Infectious Disease"/>
            <person name="Wu L."/>
            <person name="Ma J."/>
        </authorList>
    </citation>
    <scope>NUCLEOTIDE SEQUENCE [LARGE SCALE GENOMIC DNA]</scope>
    <source>
        <strain evidence="10">JCM 31696</strain>
    </source>
</reference>
<organism evidence="9 10">
    <name type="scientific">Actinomadura adrarensis</name>
    <dbReference type="NCBI Taxonomy" id="1819600"/>
    <lineage>
        <taxon>Bacteria</taxon>
        <taxon>Bacillati</taxon>
        <taxon>Actinomycetota</taxon>
        <taxon>Actinomycetes</taxon>
        <taxon>Streptosporangiales</taxon>
        <taxon>Thermomonosporaceae</taxon>
        <taxon>Actinomadura</taxon>
    </lineage>
</organism>
<evidence type="ECO:0000256" key="3">
    <source>
        <dbReference type="ARBA" id="ARBA00022475"/>
    </source>
</evidence>
<feature type="transmembrane region" description="Helical" evidence="7">
    <location>
        <begin position="184"/>
        <end position="209"/>
    </location>
</feature>
<name>A0ABW3CN35_9ACTN</name>
<dbReference type="EMBL" id="JBHTIR010003398">
    <property type="protein sequence ID" value="MFD0855138.1"/>
    <property type="molecule type" value="Genomic_DNA"/>
</dbReference>
<evidence type="ECO:0000256" key="1">
    <source>
        <dbReference type="ARBA" id="ARBA00004651"/>
    </source>
</evidence>
<evidence type="ECO:0000256" key="5">
    <source>
        <dbReference type="ARBA" id="ARBA00022989"/>
    </source>
</evidence>
<evidence type="ECO:0000259" key="8">
    <source>
        <dbReference type="PROSITE" id="PS50928"/>
    </source>
</evidence>
<evidence type="ECO:0000256" key="2">
    <source>
        <dbReference type="ARBA" id="ARBA00022448"/>
    </source>
</evidence>
<keyword evidence="4 7" id="KW-0812">Transmembrane</keyword>
<feature type="non-terminal residue" evidence="9">
    <location>
        <position position="1"/>
    </location>
</feature>
<feature type="transmembrane region" description="Helical" evidence="7">
    <location>
        <begin position="243"/>
        <end position="264"/>
    </location>
</feature>
<keyword evidence="10" id="KW-1185">Reference proteome</keyword>
<evidence type="ECO:0000256" key="4">
    <source>
        <dbReference type="ARBA" id="ARBA00022692"/>
    </source>
</evidence>
<dbReference type="SUPFAM" id="SSF161098">
    <property type="entry name" value="MetI-like"/>
    <property type="match status" value="1"/>
</dbReference>
<dbReference type="InterPro" id="IPR000515">
    <property type="entry name" value="MetI-like"/>
</dbReference>
<keyword evidence="3" id="KW-1003">Cell membrane</keyword>
<accession>A0ABW3CN35</accession>
<keyword evidence="2 7" id="KW-0813">Transport</keyword>
<sequence length="279" mass="30622">EGRPHERRRDERRRPMISARERVFNHALLVLFAVIALFPMVGVVTQALELPGSLNVGNFADAWREGHFGRYMLNSVVVTGTTVVVATVLSILAGYALGGIGFRGAGVVFLLFLAGLTIPTETIVIPLYFDLRSAGLDNTYAGVILPQIAQSVAFGTFWMRAYFRSVPHSLVEAARMDGASSWTTLWRILVPMGRPAILTMVVLTAMWTWNEFLLPLVVLNSAESLRTAPLGLSFFQGAHMTDYALLMSGALIIALPIVVLYVFLQRHFIAGMLSGAIKE</sequence>
<dbReference type="Gene3D" id="1.10.3720.10">
    <property type="entry name" value="MetI-like"/>
    <property type="match status" value="1"/>
</dbReference>
<dbReference type="InterPro" id="IPR035906">
    <property type="entry name" value="MetI-like_sf"/>
</dbReference>
<feature type="transmembrane region" description="Helical" evidence="7">
    <location>
        <begin position="141"/>
        <end position="163"/>
    </location>
</feature>
<comment type="caution">
    <text evidence="9">The sequence shown here is derived from an EMBL/GenBank/DDBJ whole genome shotgun (WGS) entry which is preliminary data.</text>
</comment>
<gene>
    <name evidence="9" type="ORF">ACFQ07_23060</name>
</gene>
<dbReference type="Proteomes" id="UP001597083">
    <property type="component" value="Unassembled WGS sequence"/>
</dbReference>
<dbReference type="Pfam" id="PF00528">
    <property type="entry name" value="BPD_transp_1"/>
    <property type="match status" value="1"/>
</dbReference>
<evidence type="ECO:0000313" key="9">
    <source>
        <dbReference type="EMBL" id="MFD0855138.1"/>
    </source>
</evidence>
<feature type="transmembrane region" description="Helical" evidence="7">
    <location>
        <begin position="107"/>
        <end position="129"/>
    </location>
</feature>
<keyword evidence="6 7" id="KW-0472">Membrane</keyword>
<dbReference type="PROSITE" id="PS50928">
    <property type="entry name" value="ABC_TM1"/>
    <property type="match status" value="1"/>
</dbReference>
<comment type="subcellular location">
    <subcellularLocation>
        <location evidence="1 7">Cell membrane</location>
        <topology evidence="1 7">Multi-pass membrane protein</topology>
    </subcellularLocation>
</comment>
<evidence type="ECO:0000256" key="7">
    <source>
        <dbReference type="RuleBase" id="RU363032"/>
    </source>
</evidence>
<protein>
    <submittedName>
        <fullName evidence="9">Carbohydrate ABC transporter permease</fullName>
    </submittedName>
</protein>